<dbReference type="VEuPathDB" id="FungiDB:RhiirFUN_019054"/>
<sequence>MENKSKREIAGLCIGSKITKEKILQEAYQYIHTLKSQHNDSLIEINKRKAINVELKCRVSYLEKSLSSELGDQVSYNYFIENILQKFVTTNEELNGQLKASLRENEELRSKDLLLEKRLQEKEVMAERIIEENEILKNKVFLLESLQDKELRLREREVMNEKLLQECKELKCRVLLLENSLQDKESRFRENETMNEKLKYDVANLIHFNNTNQQRIDYLLSQLKMINQG</sequence>
<feature type="coiled-coil region" evidence="1">
    <location>
        <begin position="91"/>
        <end position="187"/>
    </location>
</feature>
<protein>
    <submittedName>
        <fullName evidence="2">Uncharacterized protein</fullName>
    </submittedName>
</protein>
<evidence type="ECO:0000313" key="3">
    <source>
        <dbReference type="Proteomes" id="UP000234323"/>
    </source>
</evidence>
<dbReference type="Proteomes" id="UP000234323">
    <property type="component" value="Unassembled WGS sequence"/>
</dbReference>
<organism evidence="2 3">
    <name type="scientific">Rhizophagus irregularis</name>
    <dbReference type="NCBI Taxonomy" id="588596"/>
    <lineage>
        <taxon>Eukaryota</taxon>
        <taxon>Fungi</taxon>
        <taxon>Fungi incertae sedis</taxon>
        <taxon>Mucoromycota</taxon>
        <taxon>Glomeromycotina</taxon>
        <taxon>Glomeromycetes</taxon>
        <taxon>Glomerales</taxon>
        <taxon>Glomeraceae</taxon>
        <taxon>Rhizophagus</taxon>
    </lineage>
</organism>
<evidence type="ECO:0000256" key="1">
    <source>
        <dbReference type="SAM" id="Coils"/>
    </source>
</evidence>
<dbReference type="EMBL" id="LLXI01003159">
    <property type="protein sequence ID" value="PKY58745.1"/>
    <property type="molecule type" value="Genomic_DNA"/>
</dbReference>
<keyword evidence="1" id="KW-0175">Coiled coil</keyword>
<name>A0A2I1HIN8_9GLOM</name>
<gene>
    <name evidence="2" type="ORF">RhiirA4_480910</name>
</gene>
<reference evidence="2 3" key="1">
    <citation type="submission" date="2015-10" db="EMBL/GenBank/DDBJ databases">
        <title>Genome analyses suggest a sexual origin of heterokaryosis in a supposedly ancient asexual fungus.</title>
        <authorList>
            <person name="Ropars J."/>
            <person name="Sedzielewska K."/>
            <person name="Noel J."/>
            <person name="Charron P."/>
            <person name="Farinelli L."/>
            <person name="Marton T."/>
            <person name="Kruger M."/>
            <person name="Pelin A."/>
            <person name="Brachmann A."/>
            <person name="Corradi N."/>
        </authorList>
    </citation>
    <scope>NUCLEOTIDE SEQUENCE [LARGE SCALE GENOMIC DNA]</scope>
    <source>
        <strain evidence="2 3">A4</strain>
    </source>
</reference>
<comment type="caution">
    <text evidence="2">The sequence shown here is derived from an EMBL/GenBank/DDBJ whole genome shotgun (WGS) entry which is preliminary data.</text>
</comment>
<evidence type="ECO:0000313" key="2">
    <source>
        <dbReference type="EMBL" id="PKY58745.1"/>
    </source>
</evidence>
<accession>A0A2I1HIN8</accession>
<dbReference type="AlphaFoldDB" id="A0A2I1HIN8"/>
<keyword evidence="3" id="KW-1185">Reference proteome</keyword>
<proteinExistence type="predicted"/>